<sequence length="77" mass="8570">MFLNTGLNIGANLGINTTDTKMLFMPQINPKITFGHHNASWSINMVMGCNASVLLWNMGNFDVLIPATMSMTFSKRF</sequence>
<organism evidence="1 2">
    <name type="scientific">Treponema primitia (strain ATCC BAA-887 / DSM 12427 / ZAS-2)</name>
    <dbReference type="NCBI Taxonomy" id="545694"/>
    <lineage>
        <taxon>Bacteria</taxon>
        <taxon>Pseudomonadati</taxon>
        <taxon>Spirochaetota</taxon>
        <taxon>Spirochaetia</taxon>
        <taxon>Spirochaetales</taxon>
        <taxon>Treponemataceae</taxon>
        <taxon>Treponema</taxon>
    </lineage>
</organism>
<name>F5YQL9_TREPZ</name>
<dbReference type="AlphaFoldDB" id="F5YQL9"/>
<reference evidence="1 2" key="2">
    <citation type="journal article" date="2011" name="ISME J.">
        <title>RNA-seq reveals cooperative metabolic interactions between two termite-gut spirochete species in co-culture.</title>
        <authorList>
            <person name="Rosenthal A.Z."/>
            <person name="Matson E.G."/>
            <person name="Eldar A."/>
            <person name="Leadbetter J.R."/>
        </authorList>
    </citation>
    <scope>NUCLEOTIDE SEQUENCE [LARGE SCALE GENOMIC DNA]</scope>
    <source>
        <strain evidence="2">ATCC BAA-887 / DSM 12427 / ZAS-2</strain>
    </source>
</reference>
<dbReference type="STRING" id="545694.TREPR_2715"/>
<dbReference type="HOGENOM" id="CLU_2637010_0_0_12"/>
<keyword evidence="2" id="KW-1185">Reference proteome</keyword>
<dbReference type="KEGG" id="tpi:TREPR_2715"/>
<reference evidence="2" key="1">
    <citation type="submission" date="2009-12" db="EMBL/GenBank/DDBJ databases">
        <title>Complete sequence of Treponema primitia strain ZAS-2.</title>
        <authorList>
            <person name="Tetu S.G."/>
            <person name="Matson E."/>
            <person name="Ren Q."/>
            <person name="Seshadri R."/>
            <person name="Elbourne L."/>
            <person name="Hassan K.A."/>
            <person name="Durkin A."/>
            <person name="Radune D."/>
            <person name="Mohamoud Y."/>
            <person name="Shay R."/>
            <person name="Jin S."/>
            <person name="Zhang X."/>
            <person name="Lucey K."/>
            <person name="Ballor N.R."/>
            <person name="Ottesen E."/>
            <person name="Rosenthal R."/>
            <person name="Allen A."/>
            <person name="Leadbetter J.R."/>
            <person name="Paulsen I.T."/>
        </authorList>
    </citation>
    <scope>NUCLEOTIDE SEQUENCE [LARGE SCALE GENOMIC DNA]</scope>
    <source>
        <strain evidence="2">ATCC BAA-887 / DSM 12427 / ZAS-2</strain>
    </source>
</reference>
<protein>
    <submittedName>
        <fullName evidence="1">Uncharacterized protein</fullName>
    </submittedName>
</protein>
<proteinExistence type="predicted"/>
<accession>F5YQL9</accession>
<dbReference type="EMBL" id="CP001843">
    <property type="protein sequence ID" value="AEF84217.1"/>
    <property type="molecule type" value="Genomic_DNA"/>
</dbReference>
<dbReference type="Proteomes" id="UP000009223">
    <property type="component" value="Chromosome"/>
</dbReference>
<evidence type="ECO:0000313" key="1">
    <source>
        <dbReference type="EMBL" id="AEF84217.1"/>
    </source>
</evidence>
<gene>
    <name evidence="1" type="ordered locus">TREPR_2715</name>
</gene>
<evidence type="ECO:0000313" key="2">
    <source>
        <dbReference type="Proteomes" id="UP000009223"/>
    </source>
</evidence>